<dbReference type="Proteomes" id="UP001174677">
    <property type="component" value="Chromosome 3"/>
</dbReference>
<reference evidence="1" key="1">
    <citation type="journal article" date="2023" name="Plant Biotechnol. J.">
        <title>Chromosome-level wild Hevea brasiliensis genome provides new tools for genomic-assisted breeding and valuable loci to elevate rubber yield.</title>
        <authorList>
            <person name="Cheng H."/>
            <person name="Song X."/>
            <person name="Hu Y."/>
            <person name="Wu T."/>
            <person name="Yang Q."/>
            <person name="An Z."/>
            <person name="Feng S."/>
            <person name="Deng Z."/>
            <person name="Wu W."/>
            <person name="Zeng X."/>
            <person name="Tu M."/>
            <person name="Wang X."/>
            <person name="Huang H."/>
        </authorList>
    </citation>
    <scope>NUCLEOTIDE SEQUENCE</scope>
    <source>
        <strain evidence="1">MT/VB/25A 57/8</strain>
    </source>
</reference>
<accession>A0ABQ9MWI2</accession>
<proteinExistence type="predicted"/>
<evidence type="ECO:0000313" key="2">
    <source>
        <dbReference type="Proteomes" id="UP001174677"/>
    </source>
</evidence>
<sequence>MFSLTNPRSFSPLCSPILPPFHCASFPLLCVIEFCIHTYSRIQRKKEVNDEEQLQRCEERLFELLQRDLKYQLRLVGFVYECGDELDSQEDEDIALIQDFKTPLLG</sequence>
<name>A0ABQ9MWI2_HEVBR</name>
<protein>
    <submittedName>
        <fullName evidence="1">Uncharacterized protein</fullName>
    </submittedName>
</protein>
<dbReference type="PANTHER" id="PTHR36322:SF3">
    <property type="entry name" value="TRANSMEMBRANE PROTEIN"/>
    <property type="match status" value="1"/>
</dbReference>
<comment type="caution">
    <text evidence="1">The sequence shown here is derived from an EMBL/GenBank/DDBJ whole genome shotgun (WGS) entry which is preliminary data.</text>
</comment>
<dbReference type="PANTHER" id="PTHR36322">
    <property type="entry name" value="TRANSMEMBRANE PROTEIN"/>
    <property type="match status" value="1"/>
</dbReference>
<gene>
    <name evidence="1" type="ORF">P3X46_004361</name>
</gene>
<organism evidence="1 2">
    <name type="scientific">Hevea brasiliensis</name>
    <name type="common">Para rubber tree</name>
    <name type="synonym">Siphonia brasiliensis</name>
    <dbReference type="NCBI Taxonomy" id="3981"/>
    <lineage>
        <taxon>Eukaryota</taxon>
        <taxon>Viridiplantae</taxon>
        <taxon>Streptophyta</taxon>
        <taxon>Embryophyta</taxon>
        <taxon>Tracheophyta</taxon>
        <taxon>Spermatophyta</taxon>
        <taxon>Magnoliopsida</taxon>
        <taxon>eudicotyledons</taxon>
        <taxon>Gunneridae</taxon>
        <taxon>Pentapetalae</taxon>
        <taxon>rosids</taxon>
        <taxon>fabids</taxon>
        <taxon>Malpighiales</taxon>
        <taxon>Euphorbiaceae</taxon>
        <taxon>Crotonoideae</taxon>
        <taxon>Micrandreae</taxon>
        <taxon>Hevea</taxon>
    </lineage>
</organism>
<evidence type="ECO:0000313" key="1">
    <source>
        <dbReference type="EMBL" id="KAJ9184657.1"/>
    </source>
</evidence>
<keyword evidence="2" id="KW-1185">Reference proteome</keyword>
<dbReference type="EMBL" id="JARPOI010000003">
    <property type="protein sequence ID" value="KAJ9184657.1"/>
    <property type="molecule type" value="Genomic_DNA"/>
</dbReference>